<keyword evidence="4 5" id="KW-0472">Membrane</keyword>
<accession>A0ABW4APD5</accession>
<feature type="domain" description="Methylamine utilisation protein MauE" evidence="6">
    <location>
        <begin position="10"/>
        <end position="133"/>
    </location>
</feature>
<keyword evidence="3 5" id="KW-1133">Transmembrane helix</keyword>
<feature type="transmembrane region" description="Helical" evidence="5">
    <location>
        <begin position="57"/>
        <end position="88"/>
    </location>
</feature>
<keyword evidence="2 5" id="KW-0812">Transmembrane</keyword>
<gene>
    <name evidence="7" type="ORF">ACFQ5G_41530</name>
</gene>
<proteinExistence type="predicted"/>
<evidence type="ECO:0000256" key="5">
    <source>
        <dbReference type="SAM" id="Phobius"/>
    </source>
</evidence>
<comment type="caution">
    <text evidence="7">The sequence shown here is derived from an EMBL/GenBank/DDBJ whole genome shotgun (WGS) entry which is preliminary data.</text>
</comment>
<evidence type="ECO:0000313" key="7">
    <source>
        <dbReference type="EMBL" id="MFD1371848.1"/>
    </source>
</evidence>
<dbReference type="Proteomes" id="UP001597183">
    <property type="component" value="Unassembled WGS sequence"/>
</dbReference>
<organism evidence="7 8">
    <name type="scientific">Actinoplanes sichuanensis</name>
    <dbReference type="NCBI Taxonomy" id="512349"/>
    <lineage>
        <taxon>Bacteria</taxon>
        <taxon>Bacillati</taxon>
        <taxon>Actinomycetota</taxon>
        <taxon>Actinomycetes</taxon>
        <taxon>Micromonosporales</taxon>
        <taxon>Micromonosporaceae</taxon>
        <taxon>Actinoplanes</taxon>
    </lineage>
</organism>
<dbReference type="Pfam" id="PF07291">
    <property type="entry name" value="MauE"/>
    <property type="match status" value="1"/>
</dbReference>
<dbReference type="EMBL" id="JBHTMK010000053">
    <property type="protein sequence ID" value="MFD1371848.1"/>
    <property type="molecule type" value="Genomic_DNA"/>
</dbReference>
<sequence>MTAPIVIALYTAWACRCLLAVVFAVSVLSKVRSATAFAEFRTAASVLSGSTGRRAAAAAIAVVGAEIAVVVGPAPWVFAVALVLLVAFTVALHRNGRSAAPVACRCFGSAEAATGNLPLLRNAVLLSAAAAGLGCSLAAPSRPPVADALVLAAGAVVVATGLVRLEHVVGRLTARI</sequence>
<dbReference type="InterPro" id="IPR009908">
    <property type="entry name" value="Methylamine_util_MauE"/>
</dbReference>
<evidence type="ECO:0000313" key="8">
    <source>
        <dbReference type="Proteomes" id="UP001597183"/>
    </source>
</evidence>
<evidence type="ECO:0000256" key="1">
    <source>
        <dbReference type="ARBA" id="ARBA00004141"/>
    </source>
</evidence>
<evidence type="ECO:0000256" key="3">
    <source>
        <dbReference type="ARBA" id="ARBA00022989"/>
    </source>
</evidence>
<name>A0ABW4APD5_9ACTN</name>
<evidence type="ECO:0000256" key="2">
    <source>
        <dbReference type="ARBA" id="ARBA00022692"/>
    </source>
</evidence>
<feature type="transmembrane region" description="Helical" evidence="5">
    <location>
        <begin position="145"/>
        <end position="165"/>
    </location>
</feature>
<evidence type="ECO:0000259" key="6">
    <source>
        <dbReference type="Pfam" id="PF07291"/>
    </source>
</evidence>
<comment type="subcellular location">
    <subcellularLocation>
        <location evidence="1">Membrane</location>
        <topology evidence="1">Multi-pass membrane protein</topology>
    </subcellularLocation>
</comment>
<dbReference type="RefSeq" id="WP_317786955.1">
    <property type="nucleotide sequence ID" value="NZ_AP028461.1"/>
</dbReference>
<protein>
    <submittedName>
        <fullName evidence="7">MauE/DoxX family redox-associated membrane protein</fullName>
    </submittedName>
</protein>
<keyword evidence="8" id="KW-1185">Reference proteome</keyword>
<reference evidence="8" key="1">
    <citation type="journal article" date="2019" name="Int. J. Syst. Evol. Microbiol.">
        <title>The Global Catalogue of Microorganisms (GCM) 10K type strain sequencing project: providing services to taxonomists for standard genome sequencing and annotation.</title>
        <authorList>
            <consortium name="The Broad Institute Genomics Platform"/>
            <consortium name="The Broad Institute Genome Sequencing Center for Infectious Disease"/>
            <person name="Wu L."/>
            <person name="Ma J."/>
        </authorList>
    </citation>
    <scope>NUCLEOTIDE SEQUENCE [LARGE SCALE GENOMIC DNA]</scope>
    <source>
        <strain evidence="8">CCM 7526</strain>
    </source>
</reference>
<evidence type="ECO:0000256" key="4">
    <source>
        <dbReference type="ARBA" id="ARBA00023136"/>
    </source>
</evidence>